<feature type="signal peptide" evidence="1">
    <location>
        <begin position="1"/>
        <end position="17"/>
    </location>
</feature>
<reference evidence="2 3" key="2">
    <citation type="journal article" date="2019" name="G3 (Bethesda)">
        <title>Hybrid Assembly of the Genome of the Entomopathogenic Nematode Steinernema carpocapsae Identifies the X-Chromosome.</title>
        <authorList>
            <person name="Serra L."/>
            <person name="Macchietto M."/>
            <person name="Macias-Munoz A."/>
            <person name="McGill C.J."/>
            <person name="Rodriguez I.M."/>
            <person name="Rodriguez B."/>
            <person name="Murad R."/>
            <person name="Mortazavi A."/>
        </authorList>
    </citation>
    <scope>NUCLEOTIDE SEQUENCE [LARGE SCALE GENOMIC DNA]</scope>
    <source>
        <strain evidence="2 3">ALL</strain>
    </source>
</reference>
<keyword evidence="3" id="KW-1185">Reference proteome</keyword>
<comment type="caution">
    <text evidence="2">The sequence shown here is derived from an EMBL/GenBank/DDBJ whole genome shotgun (WGS) entry which is preliminary data.</text>
</comment>
<sequence length="223" mass="24521">MYLRLFLVALNIGLVLSLTCETEDKFDELAGTADFLRAVFSGLSDENATTDIPFAPKEMLKFASTLSDHDMKGLFYLNELSGMLNVSCGSFALPFSAYWNLLSYNFPDLHKNGIAAFKAVQKRVEGLPEAAKKPVKKLFNNILENVMGAGKENAVIFGDFATAVKKMTSTERAKIDVIFPMVTTVLDQAMDGKVRQPGTISKPILSFFLCLLPQNLLCCLTAI</sequence>
<gene>
    <name evidence="2" type="ORF">L596_000537</name>
</gene>
<protein>
    <recommendedName>
        <fullName evidence="4">SXP/RAL-2 family protein Ani s 5-like cation-binding domain-containing protein</fullName>
    </recommendedName>
</protein>
<evidence type="ECO:0000313" key="3">
    <source>
        <dbReference type="Proteomes" id="UP000298663"/>
    </source>
</evidence>
<feature type="chain" id="PRO_5020543902" description="SXP/RAL-2 family protein Ani s 5-like cation-binding domain-containing protein" evidence="1">
    <location>
        <begin position="18"/>
        <end position="223"/>
    </location>
</feature>
<evidence type="ECO:0000256" key="1">
    <source>
        <dbReference type="SAM" id="SignalP"/>
    </source>
</evidence>
<organism evidence="2 3">
    <name type="scientific">Steinernema carpocapsae</name>
    <name type="common">Entomopathogenic nematode</name>
    <dbReference type="NCBI Taxonomy" id="34508"/>
    <lineage>
        <taxon>Eukaryota</taxon>
        <taxon>Metazoa</taxon>
        <taxon>Ecdysozoa</taxon>
        <taxon>Nematoda</taxon>
        <taxon>Chromadorea</taxon>
        <taxon>Rhabditida</taxon>
        <taxon>Tylenchina</taxon>
        <taxon>Panagrolaimomorpha</taxon>
        <taxon>Strongyloidoidea</taxon>
        <taxon>Steinernematidae</taxon>
        <taxon>Steinernema</taxon>
    </lineage>
</organism>
<dbReference type="Proteomes" id="UP000298663">
    <property type="component" value="Unassembled WGS sequence"/>
</dbReference>
<keyword evidence="1" id="KW-0732">Signal</keyword>
<reference evidence="2 3" key="1">
    <citation type="journal article" date="2015" name="Genome Biol.">
        <title>Comparative genomics of Steinernema reveals deeply conserved gene regulatory networks.</title>
        <authorList>
            <person name="Dillman A.R."/>
            <person name="Macchietto M."/>
            <person name="Porter C.F."/>
            <person name="Rogers A."/>
            <person name="Williams B."/>
            <person name="Antoshechkin I."/>
            <person name="Lee M.M."/>
            <person name="Goodwin Z."/>
            <person name="Lu X."/>
            <person name="Lewis E.E."/>
            <person name="Goodrich-Blair H."/>
            <person name="Stock S.P."/>
            <person name="Adams B.J."/>
            <person name="Sternberg P.W."/>
            <person name="Mortazavi A."/>
        </authorList>
    </citation>
    <scope>NUCLEOTIDE SEQUENCE [LARGE SCALE GENOMIC DNA]</scope>
    <source>
        <strain evidence="2 3">ALL</strain>
    </source>
</reference>
<accession>A0A4U8UIH9</accession>
<dbReference type="Gene3D" id="1.20.120.1100">
    <property type="match status" value="1"/>
</dbReference>
<evidence type="ECO:0008006" key="4">
    <source>
        <dbReference type="Google" id="ProtNLM"/>
    </source>
</evidence>
<dbReference type="AlphaFoldDB" id="A0A4U8UIH9"/>
<evidence type="ECO:0000313" key="2">
    <source>
        <dbReference type="EMBL" id="TMS32732.1"/>
    </source>
</evidence>
<name>A0A4U8UIH9_STECR</name>
<proteinExistence type="predicted"/>
<dbReference type="EMBL" id="AZBU02000001">
    <property type="protein sequence ID" value="TMS32732.1"/>
    <property type="molecule type" value="Genomic_DNA"/>
</dbReference>